<organism evidence="1 2">
    <name type="scientific">Ereboglobus luteus</name>
    <dbReference type="NCBI Taxonomy" id="1796921"/>
    <lineage>
        <taxon>Bacteria</taxon>
        <taxon>Pseudomonadati</taxon>
        <taxon>Verrucomicrobiota</taxon>
        <taxon>Opitutia</taxon>
        <taxon>Opitutales</taxon>
        <taxon>Opitutaceae</taxon>
        <taxon>Ereboglobus</taxon>
    </lineage>
</organism>
<accession>A0A2U8E1N1</accession>
<dbReference type="AlphaFoldDB" id="A0A2U8E1N1"/>
<dbReference type="EMBL" id="CP023004">
    <property type="protein sequence ID" value="AWI08696.1"/>
    <property type="molecule type" value="Genomic_DNA"/>
</dbReference>
<evidence type="ECO:0000313" key="2">
    <source>
        <dbReference type="Proteomes" id="UP000244896"/>
    </source>
</evidence>
<gene>
    <name evidence="1" type="ORF">CKA38_04995</name>
</gene>
<sequence length="60" mass="6731">MRRFPSWKFSALNFGFSIARIRATAISKSEHQLLNSKSSSARNEILPSKIQNFLSSCAQA</sequence>
<evidence type="ECO:0000313" key="1">
    <source>
        <dbReference type="EMBL" id="AWI08696.1"/>
    </source>
</evidence>
<reference evidence="1 2" key="1">
    <citation type="journal article" date="2018" name="Syst. Appl. Microbiol.">
        <title>Ereboglobus luteus gen. nov. sp. nov. from cockroach guts, and new insights into the oxygen relationship of the genera Opitutus and Didymococcus (Verrucomicrobia: Opitutaceae).</title>
        <authorList>
            <person name="Tegtmeier D."/>
            <person name="Belitz A."/>
            <person name="Radek R."/>
            <person name="Heimerl T."/>
            <person name="Brune A."/>
        </authorList>
    </citation>
    <scope>NUCLEOTIDE SEQUENCE [LARGE SCALE GENOMIC DNA]</scope>
    <source>
        <strain evidence="1 2">Ho45</strain>
    </source>
</reference>
<name>A0A2U8E1N1_9BACT</name>
<dbReference type="Proteomes" id="UP000244896">
    <property type="component" value="Chromosome"/>
</dbReference>
<dbReference type="KEGG" id="elut:CKA38_04995"/>
<keyword evidence="2" id="KW-1185">Reference proteome</keyword>
<protein>
    <submittedName>
        <fullName evidence="1">Uncharacterized protein</fullName>
    </submittedName>
</protein>
<proteinExistence type="predicted"/>